<organism evidence="1 2">
    <name type="scientific">Gossypium schwendimanii</name>
    <name type="common">Cotton</name>
    <dbReference type="NCBI Taxonomy" id="34291"/>
    <lineage>
        <taxon>Eukaryota</taxon>
        <taxon>Viridiplantae</taxon>
        <taxon>Streptophyta</taxon>
        <taxon>Embryophyta</taxon>
        <taxon>Tracheophyta</taxon>
        <taxon>Spermatophyta</taxon>
        <taxon>Magnoliopsida</taxon>
        <taxon>eudicotyledons</taxon>
        <taxon>Gunneridae</taxon>
        <taxon>Pentapetalae</taxon>
        <taxon>rosids</taxon>
        <taxon>malvids</taxon>
        <taxon>Malvales</taxon>
        <taxon>Malvaceae</taxon>
        <taxon>Malvoideae</taxon>
        <taxon>Gossypium</taxon>
    </lineage>
</organism>
<protein>
    <submittedName>
        <fullName evidence="1">Uncharacterized protein</fullName>
    </submittedName>
</protein>
<reference evidence="1 2" key="1">
    <citation type="journal article" date="2019" name="Genome Biol. Evol.">
        <title>Insights into the evolution of the New World diploid cottons (Gossypium, subgenus Houzingenia) based on genome sequencing.</title>
        <authorList>
            <person name="Grover C.E."/>
            <person name="Arick M.A. 2nd"/>
            <person name="Thrash A."/>
            <person name="Conover J.L."/>
            <person name="Sanders W.S."/>
            <person name="Peterson D.G."/>
            <person name="Frelichowski J.E."/>
            <person name="Scheffler J.A."/>
            <person name="Scheffler B.E."/>
            <person name="Wendel J.F."/>
        </authorList>
    </citation>
    <scope>NUCLEOTIDE SEQUENCE [LARGE SCALE GENOMIC DNA]</scope>
    <source>
        <strain evidence="1">1</strain>
        <tissue evidence="1">Leaf</tissue>
    </source>
</reference>
<dbReference type="OrthoDB" id="989156at2759"/>
<accession>A0A7J9MZ95</accession>
<name>A0A7J9MZ95_GOSSC</name>
<dbReference type="EMBL" id="JABFAF010264495">
    <property type="protein sequence ID" value="MBA0876308.1"/>
    <property type="molecule type" value="Genomic_DNA"/>
</dbReference>
<dbReference type="PANTHER" id="PTHR48200">
    <property type="entry name" value="PROTEIN, PUTATIVE-RELATED"/>
    <property type="match status" value="1"/>
</dbReference>
<comment type="caution">
    <text evidence="1">The sequence shown here is derived from an EMBL/GenBank/DDBJ whole genome shotgun (WGS) entry which is preliminary data.</text>
</comment>
<sequence length="111" mass="13186">MLNGKLLGWCLTRFCINIGTSTGSLYLEFRELSDIPLYSGDNYKRNIREMSSAWKQIHLMKRFTVGAMTTPEYYEWWSKRVNKNIPRPREEDDRSIEEYLQVVSSEIEIIK</sequence>
<evidence type="ECO:0000313" key="2">
    <source>
        <dbReference type="Proteomes" id="UP000593576"/>
    </source>
</evidence>
<dbReference type="PANTHER" id="PTHR48200:SF1">
    <property type="entry name" value="AMINOTRANSFERASE-LIKE PLANT MOBILE DOMAIN-CONTAINING PROTEIN"/>
    <property type="match status" value="1"/>
</dbReference>
<dbReference type="Proteomes" id="UP000593576">
    <property type="component" value="Unassembled WGS sequence"/>
</dbReference>
<dbReference type="AlphaFoldDB" id="A0A7J9MZ95"/>
<gene>
    <name evidence="1" type="ORF">Goshw_002182</name>
</gene>
<proteinExistence type="predicted"/>
<evidence type="ECO:0000313" key="1">
    <source>
        <dbReference type="EMBL" id="MBA0876308.1"/>
    </source>
</evidence>
<keyword evidence="2" id="KW-1185">Reference proteome</keyword>